<dbReference type="GO" id="GO:0003676">
    <property type="term" value="F:nucleic acid binding"/>
    <property type="evidence" value="ECO:0007669"/>
    <property type="project" value="InterPro"/>
</dbReference>
<feature type="domain" description="RNase H type-1" evidence="1">
    <location>
        <begin position="46"/>
        <end position="173"/>
    </location>
</feature>
<evidence type="ECO:0000313" key="2">
    <source>
        <dbReference type="EMBL" id="KAF2124483.1"/>
    </source>
</evidence>
<dbReference type="Proteomes" id="UP000799771">
    <property type="component" value="Unassembled WGS sequence"/>
</dbReference>
<protein>
    <recommendedName>
        <fullName evidence="1">RNase H type-1 domain-containing protein</fullName>
    </recommendedName>
</protein>
<gene>
    <name evidence="2" type="ORF">P153DRAFT_411527</name>
</gene>
<evidence type="ECO:0000259" key="1">
    <source>
        <dbReference type="PROSITE" id="PS50879"/>
    </source>
</evidence>
<reference evidence="2" key="1">
    <citation type="journal article" date="2020" name="Stud. Mycol.">
        <title>101 Dothideomycetes genomes: a test case for predicting lifestyles and emergence of pathogens.</title>
        <authorList>
            <person name="Haridas S."/>
            <person name="Albert R."/>
            <person name="Binder M."/>
            <person name="Bloem J."/>
            <person name="Labutti K."/>
            <person name="Salamov A."/>
            <person name="Andreopoulos B."/>
            <person name="Baker S."/>
            <person name="Barry K."/>
            <person name="Bills G."/>
            <person name="Bluhm B."/>
            <person name="Cannon C."/>
            <person name="Castanera R."/>
            <person name="Culley D."/>
            <person name="Daum C."/>
            <person name="Ezra D."/>
            <person name="Gonzalez J."/>
            <person name="Henrissat B."/>
            <person name="Kuo A."/>
            <person name="Liang C."/>
            <person name="Lipzen A."/>
            <person name="Lutzoni F."/>
            <person name="Magnuson J."/>
            <person name="Mondo S."/>
            <person name="Nolan M."/>
            <person name="Ohm R."/>
            <person name="Pangilinan J."/>
            <person name="Park H.-J."/>
            <person name="Ramirez L."/>
            <person name="Alfaro M."/>
            <person name="Sun H."/>
            <person name="Tritt A."/>
            <person name="Yoshinaga Y."/>
            <person name="Zwiers L.-H."/>
            <person name="Turgeon B."/>
            <person name="Goodwin S."/>
            <person name="Spatafora J."/>
            <person name="Crous P."/>
            <person name="Grigoriev I."/>
        </authorList>
    </citation>
    <scope>NUCLEOTIDE SEQUENCE</scope>
    <source>
        <strain evidence="2">CBS 119687</strain>
    </source>
</reference>
<dbReference type="GeneID" id="54412519"/>
<dbReference type="AlphaFoldDB" id="A0A6A6A005"/>
<organism evidence="2 3">
    <name type="scientific">Dothidotthia symphoricarpi CBS 119687</name>
    <dbReference type="NCBI Taxonomy" id="1392245"/>
    <lineage>
        <taxon>Eukaryota</taxon>
        <taxon>Fungi</taxon>
        <taxon>Dikarya</taxon>
        <taxon>Ascomycota</taxon>
        <taxon>Pezizomycotina</taxon>
        <taxon>Dothideomycetes</taxon>
        <taxon>Pleosporomycetidae</taxon>
        <taxon>Pleosporales</taxon>
        <taxon>Dothidotthiaceae</taxon>
        <taxon>Dothidotthia</taxon>
    </lineage>
</organism>
<dbReference type="InterPro" id="IPR002156">
    <property type="entry name" value="RNaseH_domain"/>
</dbReference>
<proteinExistence type="predicted"/>
<dbReference type="Pfam" id="PF00075">
    <property type="entry name" value="RNase_H"/>
    <property type="match status" value="1"/>
</dbReference>
<dbReference type="SUPFAM" id="SSF53098">
    <property type="entry name" value="Ribonuclease H-like"/>
    <property type="match status" value="1"/>
</dbReference>
<dbReference type="EMBL" id="ML977519">
    <property type="protein sequence ID" value="KAF2124483.1"/>
    <property type="molecule type" value="Genomic_DNA"/>
</dbReference>
<accession>A0A6A6A005</accession>
<evidence type="ECO:0000313" key="3">
    <source>
        <dbReference type="Proteomes" id="UP000799771"/>
    </source>
</evidence>
<dbReference type="Gene3D" id="3.30.420.10">
    <property type="entry name" value="Ribonuclease H-like superfamily/Ribonuclease H"/>
    <property type="match status" value="1"/>
</dbReference>
<sequence length="252" mass="28086">MNINDKPSAIQYGRTIFEQSIVHRCLVIWVDASVHKFPPTKRASRLSASAVRYLDPSSKRWKESVTFNTLPYGSRFAAEAEFIAIHEAFRVAFKITDEFDRLIIFSDCQQVLQDLRAGSRLPFLTKTEMLGSLLAFANCMYDLGIAVELRWVPSHSGVEGNERVDELAKQLRRSGQSILAQKSPLRNLSNITVSAGSLESLRQALVENITQTTHGTEGNSNKVDMEASIEFEKLTGQASPPPCIVRTVSVLN</sequence>
<dbReference type="GO" id="GO:0004523">
    <property type="term" value="F:RNA-DNA hybrid ribonuclease activity"/>
    <property type="evidence" value="ECO:0007669"/>
    <property type="project" value="InterPro"/>
</dbReference>
<dbReference type="InterPro" id="IPR036397">
    <property type="entry name" value="RNaseH_sf"/>
</dbReference>
<name>A0A6A6A005_9PLEO</name>
<keyword evidence="3" id="KW-1185">Reference proteome</keyword>
<dbReference type="CDD" id="cd09276">
    <property type="entry name" value="Rnase_HI_RT_non_LTR"/>
    <property type="match status" value="1"/>
</dbReference>
<dbReference type="InterPro" id="IPR012337">
    <property type="entry name" value="RNaseH-like_sf"/>
</dbReference>
<dbReference type="RefSeq" id="XP_033518876.1">
    <property type="nucleotide sequence ID" value="XM_033672087.1"/>
</dbReference>
<dbReference type="OrthoDB" id="3926137at2759"/>
<dbReference type="PROSITE" id="PS50879">
    <property type="entry name" value="RNASE_H_1"/>
    <property type="match status" value="1"/>
</dbReference>